<evidence type="ECO:0008006" key="3">
    <source>
        <dbReference type="Google" id="ProtNLM"/>
    </source>
</evidence>
<dbReference type="Proteomes" id="UP000277236">
    <property type="component" value="Unassembled WGS sequence"/>
</dbReference>
<dbReference type="NCBIfam" id="TIGR02563">
    <property type="entry name" value="cas_Csy4"/>
    <property type="match status" value="1"/>
</dbReference>
<proteinExistence type="predicted"/>
<dbReference type="InterPro" id="IPR042564">
    <property type="entry name" value="CRISPR-Cas6/Csy4_sf"/>
</dbReference>
<dbReference type="Gene3D" id="3.30.70.2540">
    <property type="entry name" value="CRISPR-associated endoribonuclease Cas6/Csy4"/>
    <property type="match status" value="1"/>
</dbReference>
<dbReference type="Pfam" id="PF09618">
    <property type="entry name" value="Cas_Csy4"/>
    <property type="match status" value="1"/>
</dbReference>
<evidence type="ECO:0000313" key="1">
    <source>
        <dbReference type="EMBL" id="RMQ42791.1"/>
    </source>
</evidence>
<dbReference type="AlphaFoldDB" id="A0A3M4LP51"/>
<gene>
    <name evidence="1" type="ORF">ALQ04_02297</name>
</gene>
<dbReference type="OrthoDB" id="259831at2"/>
<accession>A0A3M4LP51</accession>
<evidence type="ECO:0000313" key="2">
    <source>
        <dbReference type="Proteomes" id="UP000277236"/>
    </source>
</evidence>
<dbReference type="RefSeq" id="WP_122317477.1">
    <property type="nucleotide sequence ID" value="NZ_RBRE01000076.1"/>
</dbReference>
<organism evidence="1 2">
    <name type="scientific">Pseudomonas cichorii</name>
    <dbReference type="NCBI Taxonomy" id="36746"/>
    <lineage>
        <taxon>Bacteria</taxon>
        <taxon>Pseudomonadati</taxon>
        <taxon>Pseudomonadota</taxon>
        <taxon>Gammaproteobacteria</taxon>
        <taxon>Pseudomonadales</taxon>
        <taxon>Pseudomonadaceae</taxon>
        <taxon>Pseudomonas</taxon>
    </lineage>
</organism>
<dbReference type="GO" id="GO:0043571">
    <property type="term" value="P:maintenance of CRISPR repeat elements"/>
    <property type="evidence" value="ECO:0007669"/>
    <property type="project" value="InterPro"/>
</dbReference>
<dbReference type="GO" id="GO:0004519">
    <property type="term" value="F:endonuclease activity"/>
    <property type="evidence" value="ECO:0007669"/>
    <property type="project" value="InterPro"/>
</dbReference>
<protein>
    <recommendedName>
        <fullName evidence="3">CRISPR-associated protein, Csy4 family</fullName>
    </recommendedName>
</protein>
<reference evidence="1 2" key="1">
    <citation type="submission" date="2018-08" db="EMBL/GenBank/DDBJ databases">
        <title>Recombination of ecologically and evolutionarily significant loci maintains genetic cohesion in the Pseudomonas syringae species complex.</title>
        <authorList>
            <person name="Dillon M."/>
            <person name="Thakur S."/>
            <person name="Almeida R.N.D."/>
            <person name="Weir B.S."/>
            <person name="Guttman D.S."/>
        </authorList>
    </citation>
    <scope>NUCLEOTIDE SEQUENCE [LARGE SCALE GENOMIC DNA]</scope>
    <source>
        <strain evidence="1 2">ICMP 3353</strain>
    </source>
</reference>
<comment type="caution">
    <text evidence="1">The sequence shown here is derived from an EMBL/GenBank/DDBJ whole genome shotgun (WGS) entry which is preliminary data.</text>
</comment>
<dbReference type="CDD" id="cd09739">
    <property type="entry name" value="Cas6_I-F"/>
    <property type="match status" value="1"/>
</dbReference>
<dbReference type="EMBL" id="RBRE01000076">
    <property type="protein sequence ID" value="RMQ42791.1"/>
    <property type="molecule type" value="Genomic_DNA"/>
</dbReference>
<name>A0A3M4LP51_PSECI</name>
<sequence>MDHYLDLQLLPDPEFAATQLMSALLAKLHRGLHELRRDDIGISFPAVAGKTTGLGDRLRLHGSAQALDALLALNWLTGMRDHVRLGELSTVPDGVQHRRVNRVQVDSNPERARRRLIKRHGLTEEQARERIPDTAAKRCNLPFTQLRSHSTGQTFRLFIQHGPLQANAQPGTFNSYGLSGTATVPWF</sequence>
<dbReference type="InterPro" id="IPR013396">
    <property type="entry name" value="CRISPR-assoc_prot_Csy4"/>
</dbReference>